<keyword evidence="2 5" id="KW-0812">Transmembrane</keyword>
<feature type="transmembrane region" description="Helical" evidence="5">
    <location>
        <begin position="510"/>
        <end position="529"/>
    </location>
</feature>
<keyword evidence="4 5" id="KW-0472">Membrane</keyword>
<evidence type="ECO:0000256" key="5">
    <source>
        <dbReference type="SAM" id="Phobius"/>
    </source>
</evidence>
<dbReference type="Proteomes" id="UP000334990">
    <property type="component" value="Unassembled WGS sequence"/>
</dbReference>
<comment type="caution">
    <text evidence="7">The sequence shown here is derived from an EMBL/GenBank/DDBJ whole genome shotgun (WGS) entry which is preliminary data.</text>
</comment>
<accession>A0A5M3W0J4</accession>
<proteinExistence type="predicted"/>
<dbReference type="PANTHER" id="PTHR22576:SF37">
    <property type="entry name" value="MUCOSA-ASSOCIATED LYMPHOID TISSUE LYMPHOMA TRANSLOCATION PROTEIN 1"/>
    <property type="match status" value="1"/>
</dbReference>
<dbReference type="RefSeq" id="WP_155337827.1">
    <property type="nucleotide sequence ID" value="NZ_BAAABN010000042.1"/>
</dbReference>
<dbReference type="InterPro" id="IPR011600">
    <property type="entry name" value="Pept_C14_caspase"/>
</dbReference>
<dbReference type="SUPFAM" id="SSF52129">
    <property type="entry name" value="Caspase-like"/>
    <property type="match status" value="1"/>
</dbReference>
<dbReference type="GO" id="GO:0004197">
    <property type="term" value="F:cysteine-type endopeptidase activity"/>
    <property type="evidence" value="ECO:0007669"/>
    <property type="project" value="InterPro"/>
</dbReference>
<dbReference type="EMBL" id="BLAD01000051">
    <property type="protein sequence ID" value="GES01552.1"/>
    <property type="molecule type" value="Genomic_DNA"/>
</dbReference>
<dbReference type="PROSITE" id="PS50208">
    <property type="entry name" value="CASPASE_P20"/>
    <property type="match status" value="1"/>
</dbReference>
<evidence type="ECO:0000256" key="3">
    <source>
        <dbReference type="ARBA" id="ARBA00022989"/>
    </source>
</evidence>
<reference evidence="7 8" key="1">
    <citation type="submission" date="2019-10" db="EMBL/GenBank/DDBJ databases">
        <title>Whole genome shotgun sequence of Acrocarpospora corrugata NBRC 13972.</title>
        <authorList>
            <person name="Ichikawa N."/>
            <person name="Kimura A."/>
            <person name="Kitahashi Y."/>
            <person name="Komaki H."/>
            <person name="Oguchi A."/>
        </authorList>
    </citation>
    <scope>NUCLEOTIDE SEQUENCE [LARGE SCALE GENOMIC DNA]</scope>
    <source>
        <strain evidence="7 8">NBRC 13972</strain>
    </source>
</reference>
<comment type="subcellular location">
    <subcellularLocation>
        <location evidence="1">Membrane</location>
        <topology evidence="1">Multi-pass membrane protein</topology>
    </subcellularLocation>
</comment>
<dbReference type="InterPro" id="IPR052039">
    <property type="entry name" value="Caspase-related_regulators"/>
</dbReference>
<organism evidence="7 8">
    <name type="scientific">Acrocarpospora corrugata</name>
    <dbReference type="NCBI Taxonomy" id="35763"/>
    <lineage>
        <taxon>Bacteria</taxon>
        <taxon>Bacillati</taxon>
        <taxon>Actinomycetota</taxon>
        <taxon>Actinomycetes</taxon>
        <taxon>Streptosporangiales</taxon>
        <taxon>Streptosporangiaceae</taxon>
        <taxon>Acrocarpospora</taxon>
    </lineage>
</organism>
<evidence type="ECO:0000313" key="7">
    <source>
        <dbReference type="EMBL" id="GES01552.1"/>
    </source>
</evidence>
<dbReference type="AlphaFoldDB" id="A0A5M3W0J4"/>
<dbReference type="Gene3D" id="3.40.50.1460">
    <property type="match status" value="1"/>
</dbReference>
<dbReference type="GO" id="GO:0016020">
    <property type="term" value="C:membrane"/>
    <property type="evidence" value="ECO:0007669"/>
    <property type="project" value="UniProtKB-SubCell"/>
</dbReference>
<dbReference type="Pfam" id="PF06271">
    <property type="entry name" value="RDD"/>
    <property type="match status" value="1"/>
</dbReference>
<evidence type="ECO:0000256" key="2">
    <source>
        <dbReference type="ARBA" id="ARBA00022692"/>
    </source>
</evidence>
<dbReference type="PROSITE" id="PS00018">
    <property type="entry name" value="EF_HAND_1"/>
    <property type="match status" value="1"/>
</dbReference>
<dbReference type="InterPro" id="IPR001309">
    <property type="entry name" value="Pept_C14_p20"/>
</dbReference>
<evidence type="ECO:0000313" key="8">
    <source>
        <dbReference type="Proteomes" id="UP000334990"/>
    </source>
</evidence>
<evidence type="ECO:0000259" key="6">
    <source>
        <dbReference type="PROSITE" id="PS50208"/>
    </source>
</evidence>
<gene>
    <name evidence="7" type="ORF">Acor_36160</name>
</gene>
<keyword evidence="3 5" id="KW-1133">Transmembrane helix</keyword>
<dbReference type="OrthoDB" id="491589at2"/>
<sequence>MSGIRRALIVANDEYADPGLAPLRAPNQDALALAEVLGAKDIGGFEVETRRNATAHELRVSIEDFFADSARDDLLFLHFSGHGLKSPAGELYLSASDTRADRLASTAIPAEYVSRLMLEARAQRVVLFLDCCYGGAFPRGMMVRGTRDAAVGDAFLRQKRTTTESGRVVVTASSAIEYALEGRDVVSDAELRPSIFTSAVVSGLTSGDADHDGDGWVGVRELFDYVADRVRQETPHQTPHIWVFGAQGDVLMARAKTRRIREVAVPTVLAEAMESPLAGARFGVVHELREHLMGDDLGQALTASKMLARLADDDSRLVSRAAVALLAESRLQATPPAIDFGTFELATWSEPVEVSLTGPPLACAVTVIPSHAWIHTEIADSLVMVRVYGETLGPAEGSVILTSPLGETTISCTASVQGGGATSTWPMRRVWPLADFSGPVPEPSPPRQAPAATPIEDHPNRFAGVWPRLAAGLVDGMIFYVLMGLSGALAYALFPSVFDMETGEVTDNGFAFVVTAFASVASTFLYGFLSLRKYGRTIGKAMFGLRVVEIGREQVRGINGKPAYLRALPLALPMALTGIPEQGFAFGVWCAWLACLIWMLVSDPGPRSLLDRLAETVVVRADS</sequence>
<dbReference type="InterPro" id="IPR010432">
    <property type="entry name" value="RDD"/>
</dbReference>
<dbReference type="NCBIfam" id="NF047832">
    <property type="entry name" value="caspase_w_EACC1"/>
    <property type="match status" value="1"/>
</dbReference>
<evidence type="ECO:0000256" key="1">
    <source>
        <dbReference type="ARBA" id="ARBA00004141"/>
    </source>
</evidence>
<name>A0A5M3W0J4_9ACTN</name>
<evidence type="ECO:0000256" key="4">
    <source>
        <dbReference type="ARBA" id="ARBA00023136"/>
    </source>
</evidence>
<dbReference type="GO" id="GO:0006508">
    <property type="term" value="P:proteolysis"/>
    <property type="evidence" value="ECO:0007669"/>
    <property type="project" value="InterPro"/>
</dbReference>
<dbReference type="InterPro" id="IPR029030">
    <property type="entry name" value="Caspase-like_dom_sf"/>
</dbReference>
<dbReference type="Pfam" id="PF00656">
    <property type="entry name" value="Peptidase_C14"/>
    <property type="match status" value="1"/>
</dbReference>
<keyword evidence="8" id="KW-1185">Reference proteome</keyword>
<feature type="transmembrane region" description="Helical" evidence="5">
    <location>
        <begin position="477"/>
        <end position="498"/>
    </location>
</feature>
<protein>
    <recommendedName>
        <fullName evidence="6">Caspase family p20 domain-containing protein</fullName>
    </recommendedName>
</protein>
<feature type="transmembrane region" description="Helical" evidence="5">
    <location>
        <begin position="583"/>
        <end position="601"/>
    </location>
</feature>
<dbReference type="InterPro" id="IPR018247">
    <property type="entry name" value="EF_Hand_1_Ca_BS"/>
</dbReference>
<feature type="domain" description="Caspase family p20" evidence="6">
    <location>
        <begin position="7"/>
        <end position="86"/>
    </location>
</feature>
<dbReference type="PANTHER" id="PTHR22576">
    <property type="entry name" value="MUCOSA ASSOCIATED LYMPHOID TISSUE LYMPHOMA TRANSLOCATION PROTEIN 1/PARACASPASE"/>
    <property type="match status" value="1"/>
</dbReference>